<dbReference type="KEGG" id="pgr:PGTG_17684"/>
<dbReference type="RefSeq" id="XP_003336049.2">
    <property type="nucleotide sequence ID" value="XM_003336001.2"/>
</dbReference>
<dbReference type="HOGENOM" id="CLU_1511332_0_0_1"/>
<organism evidence="2 3">
    <name type="scientific">Puccinia graminis f. sp. tritici (strain CRL 75-36-700-3 / race SCCL)</name>
    <name type="common">Black stem rust fungus</name>
    <dbReference type="NCBI Taxonomy" id="418459"/>
    <lineage>
        <taxon>Eukaryota</taxon>
        <taxon>Fungi</taxon>
        <taxon>Dikarya</taxon>
        <taxon>Basidiomycota</taxon>
        <taxon>Pucciniomycotina</taxon>
        <taxon>Pucciniomycetes</taxon>
        <taxon>Pucciniales</taxon>
        <taxon>Pucciniaceae</taxon>
        <taxon>Puccinia</taxon>
    </lineage>
</organism>
<dbReference type="InParanoid" id="E3L505"/>
<feature type="chain" id="PRO_5003173120" evidence="1">
    <location>
        <begin position="26"/>
        <end position="178"/>
    </location>
</feature>
<proteinExistence type="predicted"/>
<keyword evidence="1" id="KW-0732">Signal</keyword>
<evidence type="ECO:0000256" key="1">
    <source>
        <dbReference type="SAM" id="SignalP"/>
    </source>
</evidence>
<name>E3L505_PUCGT</name>
<dbReference type="Proteomes" id="UP000008783">
    <property type="component" value="Unassembled WGS sequence"/>
</dbReference>
<dbReference type="EMBL" id="DS178349">
    <property type="protein sequence ID" value="EFP91630.2"/>
    <property type="molecule type" value="Genomic_DNA"/>
</dbReference>
<sequence length="178" mass="20123">MFSFRISHFLCSLALLSRLLTSIDAQGHPNLPKKGVGAGSPNKKPEVRLAKVDIQCGNNYNTFPMEKGFVSCTNYGEWQYRCKEESCYVGADRKTLASKELYFYECARLGIEELLPRILAVRYKAANRGGAIEIMDTNGQEYSCRWTKTTDPANVRVSCSHCEEHSFLSPIKPRRSEL</sequence>
<protein>
    <submittedName>
        <fullName evidence="2">Uncharacterized protein</fullName>
    </submittedName>
</protein>
<evidence type="ECO:0000313" key="3">
    <source>
        <dbReference type="Proteomes" id="UP000008783"/>
    </source>
</evidence>
<dbReference type="AlphaFoldDB" id="E3L505"/>
<feature type="signal peptide" evidence="1">
    <location>
        <begin position="1"/>
        <end position="25"/>
    </location>
</feature>
<dbReference type="VEuPathDB" id="FungiDB:PGTG_17684"/>
<keyword evidence="3" id="KW-1185">Reference proteome</keyword>
<reference key="1">
    <citation type="submission" date="2007-01" db="EMBL/GenBank/DDBJ databases">
        <title>The Genome Sequence of Puccinia graminis f. sp. tritici Strain CRL 75-36-700-3.</title>
        <authorList>
            <consortium name="The Broad Institute Genome Sequencing Platform"/>
            <person name="Birren B."/>
            <person name="Lander E."/>
            <person name="Galagan J."/>
            <person name="Nusbaum C."/>
            <person name="Devon K."/>
            <person name="Cuomo C."/>
            <person name="Jaffe D."/>
            <person name="Butler J."/>
            <person name="Alvarez P."/>
            <person name="Gnerre S."/>
            <person name="Grabherr M."/>
            <person name="Mauceli E."/>
            <person name="Brockman W."/>
            <person name="Young S."/>
            <person name="LaButti K."/>
            <person name="Sykes S."/>
            <person name="DeCaprio D."/>
            <person name="Crawford M."/>
            <person name="Koehrsen M."/>
            <person name="Engels R."/>
            <person name="Montgomery P."/>
            <person name="Pearson M."/>
            <person name="Howarth C."/>
            <person name="Larson L."/>
            <person name="White J."/>
            <person name="Zeng Q."/>
            <person name="Kodira C."/>
            <person name="Yandava C."/>
            <person name="Alvarado L."/>
            <person name="O'Leary S."/>
            <person name="Szabo L."/>
            <person name="Dean R."/>
            <person name="Schein J."/>
        </authorList>
    </citation>
    <scope>NUCLEOTIDE SEQUENCE</scope>
    <source>
        <strain>CRL 75-36-700-3</strain>
    </source>
</reference>
<gene>
    <name evidence="2" type="ORF">PGTG_17684</name>
</gene>
<dbReference type="OrthoDB" id="2496241at2759"/>
<accession>E3L505</accession>
<dbReference type="GeneID" id="10531567"/>
<evidence type="ECO:0000313" key="2">
    <source>
        <dbReference type="EMBL" id="EFP91630.2"/>
    </source>
</evidence>
<reference evidence="3" key="2">
    <citation type="journal article" date="2011" name="Proc. Natl. Acad. Sci. U.S.A.">
        <title>Obligate biotrophy features unraveled by the genomic analysis of rust fungi.</title>
        <authorList>
            <person name="Duplessis S."/>
            <person name="Cuomo C.A."/>
            <person name="Lin Y.-C."/>
            <person name="Aerts A."/>
            <person name="Tisserant E."/>
            <person name="Veneault-Fourrey C."/>
            <person name="Joly D.L."/>
            <person name="Hacquard S."/>
            <person name="Amselem J."/>
            <person name="Cantarel B.L."/>
            <person name="Chiu R."/>
            <person name="Coutinho P.M."/>
            <person name="Feau N."/>
            <person name="Field M."/>
            <person name="Frey P."/>
            <person name="Gelhaye E."/>
            <person name="Goldberg J."/>
            <person name="Grabherr M.G."/>
            <person name="Kodira C.D."/>
            <person name="Kohler A."/>
            <person name="Kuees U."/>
            <person name="Lindquist E.A."/>
            <person name="Lucas S.M."/>
            <person name="Mago R."/>
            <person name="Mauceli E."/>
            <person name="Morin E."/>
            <person name="Murat C."/>
            <person name="Pangilinan J.L."/>
            <person name="Park R."/>
            <person name="Pearson M."/>
            <person name="Quesneville H."/>
            <person name="Rouhier N."/>
            <person name="Sakthikumar S."/>
            <person name="Salamov A.A."/>
            <person name="Schmutz J."/>
            <person name="Selles B."/>
            <person name="Shapiro H."/>
            <person name="Tanguay P."/>
            <person name="Tuskan G.A."/>
            <person name="Henrissat B."/>
            <person name="Van de Peer Y."/>
            <person name="Rouze P."/>
            <person name="Ellis J.G."/>
            <person name="Dodds P.N."/>
            <person name="Schein J.E."/>
            <person name="Zhong S."/>
            <person name="Hamelin R.C."/>
            <person name="Grigoriev I.V."/>
            <person name="Szabo L.J."/>
            <person name="Martin F."/>
        </authorList>
    </citation>
    <scope>NUCLEOTIDE SEQUENCE [LARGE SCALE GENOMIC DNA]</scope>
    <source>
        <strain evidence="3">CRL 75-36-700-3 / race SCCL</strain>
    </source>
</reference>